<organism evidence="1 2">
    <name type="scientific">Falsiroseomonas bella</name>
    <dbReference type="NCBI Taxonomy" id="2184016"/>
    <lineage>
        <taxon>Bacteria</taxon>
        <taxon>Pseudomonadati</taxon>
        <taxon>Pseudomonadota</taxon>
        <taxon>Alphaproteobacteria</taxon>
        <taxon>Acetobacterales</taxon>
        <taxon>Roseomonadaceae</taxon>
        <taxon>Falsiroseomonas</taxon>
    </lineage>
</organism>
<evidence type="ECO:0008006" key="3">
    <source>
        <dbReference type="Google" id="ProtNLM"/>
    </source>
</evidence>
<dbReference type="AlphaFoldDB" id="A0A317FF52"/>
<gene>
    <name evidence="1" type="ORF">DFH01_15655</name>
</gene>
<evidence type="ECO:0000313" key="2">
    <source>
        <dbReference type="Proteomes" id="UP000245765"/>
    </source>
</evidence>
<dbReference type="Proteomes" id="UP000245765">
    <property type="component" value="Unassembled WGS sequence"/>
</dbReference>
<accession>A0A317FF52</accession>
<comment type="caution">
    <text evidence="1">The sequence shown here is derived from an EMBL/GenBank/DDBJ whole genome shotgun (WGS) entry which is preliminary data.</text>
</comment>
<reference evidence="2" key="1">
    <citation type="submission" date="2018-05" db="EMBL/GenBank/DDBJ databases">
        <authorList>
            <person name="Du Z."/>
            <person name="Wang X."/>
        </authorList>
    </citation>
    <scope>NUCLEOTIDE SEQUENCE [LARGE SCALE GENOMIC DNA]</scope>
    <source>
        <strain evidence="2">CQN31</strain>
    </source>
</reference>
<keyword evidence="2" id="KW-1185">Reference proteome</keyword>
<sequence>MHEIGWTGLITAAAALAGILLALVLVLRGVRAAGLARGNRRLMVEEAVALDARRRVVLLRCDGRSLLLLTGGGQDIVLGWPETPPKAGP</sequence>
<evidence type="ECO:0000313" key="1">
    <source>
        <dbReference type="EMBL" id="PWS36579.1"/>
    </source>
</evidence>
<dbReference type="RefSeq" id="WP_109871372.1">
    <property type="nucleotide sequence ID" value="NZ_QGNA01000003.1"/>
</dbReference>
<name>A0A317FF52_9PROT</name>
<dbReference type="EMBL" id="QGNA01000003">
    <property type="protein sequence ID" value="PWS36579.1"/>
    <property type="molecule type" value="Genomic_DNA"/>
</dbReference>
<protein>
    <recommendedName>
        <fullName evidence="3">Flagellar biosynthetic protein FliO</fullName>
    </recommendedName>
</protein>
<proteinExistence type="predicted"/>